<dbReference type="Proteomes" id="UP001279642">
    <property type="component" value="Unassembled WGS sequence"/>
</dbReference>
<comment type="function">
    <text evidence="3">Required for formate dehydrogenase (FDH) activity. Acts as a sulfur carrier protein that transfers sulfur from IscS to the molybdenum cofactor prior to its insertion into FDH.</text>
</comment>
<proteinExistence type="inferred from homology"/>
<keyword evidence="2 3" id="KW-0501">Molybdenum cofactor biosynthesis</keyword>
<keyword evidence="5" id="KW-1185">Reference proteome</keyword>
<dbReference type="PANTHER" id="PTHR30592:SF1">
    <property type="entry name" value="SULFUR CARRIER PROTEIN FDHD"/>
    <property type="match status" value="1"/>
</dbReference>
<evidence type="ECO:0000313" key="5">
    <source>
        <dbReference type="Proteomes" id="UP001279642"/>
    </source>
</evidence>
<organism evidence="4 5">
    <name type="scientific">Dongia soli</name>
    <dbReference type="NCBI Taxonomy" id="600628"/>
    <lineage>
        <taxon>Bacteria</taxon>
        <taxon>Pseudomonadati</taxon>
        <taxon>Pseudomonadota</taxon>
        <taxon>Alphaproteobacteria</taxon>
        <taxon>Rhodospirillales</taxon>
        <taxon>Dongiaceae</taxon>
        <taxon>Dongia</taxon>
    </lineage>
</organism>
<dbReference type="Pfam" id="PF02634">
    <property type="entry name" value="FdhD-NarQ"/>
    <property type="match status" value="1"/>
</dbReference>
<dbReference type="Gene3D" id="3.40.140.10">
    <property type="entry name" value="Cytidine Deaminase, domain 2"/>
    <property type="match status" value="1"/>
</dbReference>
<dbReference type="HAMAP" id="MF_00187">
    <property type="entry name" value="FdhD"/>
    <property type="match status" value="1"/>
</dbReference>
<sequence length="283" mass="30685">MKAENRVTAMRSSDDSEALPRGLQRLDLVRVDRDGSRHQIDRVVPDEVPVALVYNGISHAVMMATPLDLEDFALGFSLSEGIIGDATELLDIETRPAGEGMEVRLDITGRAFAALKERRRNLTGRTGCGLCGVDSIDQAVRDLPRLANDRHFSTAAIFQALDQLPALQVLNRESRTLHAAGFCDAEGNVRIVREDVGRHNALDKLIGALRRQNIDASTGFGVITSRCSSEMVQKAVAMGLPMLVAVSAPTGLAQELADRYGLTLIALARSDSLIIVSEGWRLS</sequence>
<protein>
    <recommendedName>
        <fullName evidence="3">Sulfur carrier protein FdhD</fullName>
    </recommendedName>
</protein>
<evidence type="ECO:0000313" key="4">
    <source>
        <dbReference type="EMBL" id="MDY0882035.1"/>
    </source>
</evidence>
<comment type="subcellular location">
    <subcellularLocation>
        <location evidence="3">Cytoplasm</location>
    </subcellularLocation>
</comment>
<evidence type="ECO:0000256" key="3">
    <source>
        <dbReference type="HAMAP-Rule" id="MF_00187"/>
    </source>
</evidence>
<dbReference type="PIRSF" id="PIRSF015626">
    <property type="entry name" value="FdhD"/>
    <property type="match status" value="1"/>
</dbReference>
<dbReference type="PANTHER" id="PTHR30592">
    <property type="entry name" value="FORMATE DEHYDROGENASE"/>
    <property type="match status" value="1"/>
</dbReference>
<comment type="caution">
    <text evidence="3">Lacks conserved residue(s) required for the propagation of feature annotation.</text>
</comment>
<accession>A0ABU5E8V6</accession>
<gene>
    <name evidence="3 4" type="primary">fdhD</name>
    <name evidence="4" type="ORF">SMD27_04205</name>
</gene>
<feature type="active site" description="Cysteine persulfide intermediate" evidence="3">
    <location>
        <position position="128"/>
    </location>
</feature>
<dbReference type="EMBL" id="JAXCLW010000001">
    <property type="protein sequence ID" value="MDY0882035.1"/>
    <property type="molecule type" value="Genomic_DNA"/>
</dbReference>
<dbReference type="SUPFAM" id="SSF53927">
    <property type="entry name" value="Cytidine deaminase-like"/>
    <property type="match status" value="1"/>
</dbReference>
<evidence type="ECO:0000256" key="2">
    <source>
        <dbReference type="ARBA" id="ARBA00023150"/>
    </source>
</evidence>
<keyword evidence="1 3" id="KW-0963">Cytoplasm</keyword>
<reference evidence="4 5" key="1">
    <citation type="journal article" date="2016" name="Antonie Van Leeuwenhoek">
        <title>Dongia soli sp. nov., isolated from soil from Dokdo, Korea.</title>
        <authorList>
            <person name="Kim D.U."/>
            <person name="Lee H."/>
            <person name="Kim H."/>
            <person name="Kim S.G."/>
            <person name="Ka J.O."/>
        </authorList>
    </citation>
    <scope>NUCLEOTIDE SEQUENCE [LARGE SCALE GENOMIC DNA]</scope>
    <source>
        <strain evidence="4 5">D78</strain>
    </source>
</reference>
<dbReference type="RefSeq" id="WP_320507558.1">
    <property type="nucleotide sequence ID" value="NZ_JAXCLW010000001.1"/>
</dbReference>
<evidence type="ECO:0000256" key="1">
    <source>
        <dbReference type="ARBA" id="ARBA00022490"/>
    </source>
</evidence>
<comment type="caution">
    <text evidence="4">The sequence shown here is derived from an EMBL/GenBank/DDBJ whole genome shotgun (WGS) entry which is preliminary data.</text>
</comment>
<dbReference type="Gene3D" id="3.10.20.10">
    <property type="match status" value="1"/>
</dbReference>
<dbReference type="NCBIfam" id="TIGR00129">
    <property type="entry name" value="fdhD_narQ"/>
    <property type="match status" value="1"/>
</dbReference>
<name>A0ABU5E8V6_9PROT</name>
<comment type="similarity">
    <text evidence="3">Belongs to the FdhD family.</text>
</comment>
<dbReference type="InterPro" id="IPR003786">
    <property type="entry name" value="FdhD"/>
</dbReference>
<dbReference type="InterPro" id="IPR016193">
    <property type="entry name" value="Cytidine_deaminase-like"/>
</dbReference>